<dbReference type="Gene3D" id="3.30.9.10">
    <property type="entry name" value="D-Amino Acid Oxidase, subunit A, domain 2"/>
    <property type="match status" value="1"/>
</dbReference>
<dbReference type="InterPro" id="IPR006076">
    <property type="entry name" value="FAD-dep_OxRdtase"/>
</dbReference>
<evidence type="ECO:0000256" key="7">
    <source>
        <dbReference type="ARBA" id="ARBA00038878"/>
    </source>
</evidence>
<evidence type="ECO:0000256" key="4">
    <source>
        <dbReference type="ARBA" id="ARBA00023002"/>
    </source>
</evidence>
<comment type="similarity">
    <text evidence="6">Belongs to the L2HGDH family.</text>
</comment>
<evidence type="ECO:0000256" key="5">
    <source>
        <dbReference type="ARBA" id="ARBA00036066"/>
    </source>
</evidence>
<dbReference type="SUPFAM" id="SSF51905">
    <property type="entry name" value="FAD/NAD(P)-binding domain"/>
    <property type="match status" value="1"/>
</dbReference>
<dbReference type="EMBL" id="CASHTH010001724">
    <property type="protein sequence ID" value="CAI8019065.1"/>
    <property type="molecule type" value="Genomic_DNA"/>
</dbReference>
<feature type="domain" description="FAD dependent oxidoreductase" evidence="9">
    <location>
        <begin position="6"/>
        <end position="85"/>
    </location>
</feature>
<keyword evidence="3" id="KW-0274">FAD</keyword>
<dbReference type="AlphaFoldDB" id="A0AA35RWH3"/>
<evidence type="ECO:0000313" key="11">
    <source>
        <dbReference type="Proteomes" id="UP001174909"/>
    </source>
</evidence>
<accession>A0AA35RWH3</accession>
<organism evidence="10 11">
    <name type="scientific">Geodia barretti</name>
    <name type="common">Barrett's horny sponge</name>
    <dbReference type="NCBI Taxonomy" id="519541"/>
    <lineage>
        <taxon>Eukaryota</taxon>
        <taxon>Metazoa</taxon>
        <taxon>Porifera</taxon>
        <taxon>Demospongiae</taxon>
        <taxon>Heteroscleromorpha</taxon>
        <taxon>Tetractinellida</taxon>
        <taxon>Astrophorina</taxon>
        <taxon>Geodiidae</taxon>
        <taxon>Geodia</taxon>
    </lineage>
</organism>
<gene>
    <name evidence="10" type="ORF">GBAR_LOCUS11498</name>
</gene>
<sequence>MYCVQLIVAVENEEVPRLQSLYDRGRENGVADLRLLDSTQLRDIEPHCRGKVAIHSPSTGIVDWGRVTRAYGEDFKEMGGHVYTNFKCPYHQKLPQTTHKLKESQNF</sequence>
<evidence type="ECO:0000313" key="10">
    <source>
        <dbReference type="EMBL" id="CAI8019065.1"/>
    </source>
</evidence>
<dbReference type="Proteomes" id="UP001174909">
    <property type="component" value="Unassembled WGS sequence"/>
</dbReference>
<dbReference type="EC" id="1.1.99.2" evidence="7"/>
<dbReference type="Pfam" id="PF01266">
    <property type="entry name" value="DAO"/>
    <property type="match status" value="1"/>
</dbReference>
<keyword evidence="11" id="KW-1185">Reference proteome</keyword>
<evidence type="ECO:0000256" key="6">
    <source>
        <dbReference type="ARBA" id="ARBA00037941"/>
    </source>
</evidence>
<evidence type="ECO:0000256" key="8">
    <source>
        <dbReference type="ARBA" id="ARBA00041137"/>
    </source>
</evidence>
<evidence type="ECO:0000256" key="1">
    <source>
        <dbReference type="ARBA" id="ARBA00001974"/>
    </source>
</evidence>
<evidence type="ECO:0000256" key="2">
    <source>
        <dbReference type="ARBA" id="ARBA00022630"/>
    </source>
</evidence>
<keyword evidence="4" id="KW-0560">Oxidoreductase</keyword>
<dbReference type="GO" id="GO:0047545">
    <property type="term" value="F:(S)-2-hydroxyglutarate dehydrogenase activity"/>
    <property type="evidence" value="ECO:0007669"/>
    <property type="project" value="UniProtKB-EC"/>
</dbReference>
<protein>
    <recommendedName>
        <fullName evidence="8">L-2-hydroxyglutarate dehydrogenase, mitochondrial</fullName>
        <ecNumber evidence="7">1.1.99.2</ecNumber>
    </recommendedName>
</protein>
<evidence type="ECO:0000259" key="9">
    <source>
        <dbReference type="Pfam" id="PF01266"/>
    </source>
</evidence>
<comment type="cofactor">
    <cofactor evidence="1">
        <name>FAD</name>
        <dbReference type="ChEBI" id="CHEBI:57692"/>
    </cofactor>
</comment>
<evidence type="ECO:0000256" key="3">
    <source>
        <dbReference type="ARBA" id="ARBA00022827"/>
    </source>
</evidence>
<proteinExistence type="inferred from homology"/>
<name>A0AA35RWH3_GEOBA</name>
<reference evidence="10" key="1">
    <citation type="submission" date="2023-03" db="EMBL/GenBank/DDBJ databases">
        <authorList>
            <person name="Steffen K."/>
            <person name="Cardenas P."/>
        </authorList>
    </citation>
    <scope>NUCLEOTIDE SEQUENCE</scope>
</reference>
<dbReference type="InterPro" id="IPR036188">
    <property type="entry name" value="FAD/NAD-bd_sf"/>
</dbReference>
<dbReference type="PANTHER" id="PTHR43104:SF2">
    <property type="entry name" value="L-2-HYDROXYGLUTARATE DEHYDROGENASE, MITOCHONDRIAL"/>
    <property type="match status" value="1"/>
</dbReference>
<comment type="caution">
    <text evidence="10">The sequence shown here is derived from an EMBL/GenBank/DDBJ whole genome shotgun (WGS) entry which is preliminary data.</text>
</comment>
<keyword evidence="2" id="KW-0285">Flavoprotein</keyword>
<comment type="catalytic activity">
    <reaction evidence="5">
        <text>(S)-2-hydroxyglutarate + A = 2-oxoglutarate + AH2</text>
        <dbReference type="Rhea" id="RHEA:21252"/>
        <dbReference type="ChEBI" id="CHEBI:13193"/>
        <dbReference type="ChEBI" id="CHEBI:16782"/>
        <dbReference type="ChEBI" id="CHEBI:16810"/>
        <dbReference type="ChEBI" id="CHEBI:17499"/>
        <dbReference type="EC" id="1.1.99.2"/>
    </reaction>
</comment>
<dbReference type="Gene3D" id="3.50.50.60">
    <property type="entry name" value="FAD/NAD(P)-binding domain"/>
    <property type="match status" value="1"/>
</dbReference>
<dbReference type="PANTHER" id="PTHR43104">
    <property type="entry name" value="L-2-HYDROXYGLUTARATE DEHYDROGENASE, MITOCHONDRIAL"/>
    <property type="match status" value="1"/>
</dbReference>